<dbReference type="Proteomes" id="UP000054321">
    <property type="component" value="Unassembled WGS sequence"/>
</dbReference>
<dbReference type="PANTHER" id="PTHR10672">
    <property type="entry name" value="ADDUCIN"/>
    <property type="match status" value="1"/>
</dbReference>
<dbReference type="Gene3D" id="3.40.225.10">
    <property type="entry name" value="Class II aldolase/adducin N-terminal domain"/>
    <property type="match status" value="1"/>
</dbReference>
<proteinExistence type="predicted"/>
<evidence type="ECO:0000313" key="2">
    <source>
        <dbReference type="EMBL" id="KIM97057.1"/>
    </source>
</evidence>
<dbReference type="HOGENOM" id="CLU_006033_2_2_1"/>
<organism evidence="2 3">
    <name type="scientific">Oidiodendron maius (strain Zn)</name>
    <dbReference type="NCBI Taxonomy" id="913774"/>
    <lineage>
        <taxon>Eukaryota</taxon>
        <taxon>Fungi</taxon>
        <taxon>Dikarya</taxon>
        <taxon>Ascomycota</taxon>
        <taxon>Pezizomycotina</taxon>
        <taxon>Leotiomycetes</taxon>
        <taxon>Leotiomycetes incertae sedis</taxon>
        <taxon>Myxotrichaceae</taxon>
        <taxon>Oidiodendron</taxon>
    </lineage>
</organism>
<dbReference type="InterPro" id="IPR051017">
    <property type="entry name" value="Aldolase-II_Adducin_sf"/>
</dbReference>
<dbReference type="AlphaFoldDB" id="A0A0C3D589"/>
<reference evidence="3" key="2">
    <citation type="submission" date="2015-01" db="EMBL/GenBank/DDBJ databases">
        <title>Evolutionary Origins and Diversification of the Mycorrhizal Mutualists.</title>
        <authorList>
            <consortium name="DOE Joint Genome Institute"/>
            <consortium name="Mycorrhizal Genomics Consortium"/>
            <person name="Kohler A."/>
            <person name="Kuo A."/>
            <person name="Nagy L.G."/>
            <person name="Floudas D."/>
            <person name="Copeland A."/>
            <person name="Barry K.W."/>
            <person name="Cichocki N."/>
            <person name="Veneault-Fourrey C."/>
            <person name="LaButti K."/>
            <person name="Lindquist E.A."/>
            <person name="Lipzen A."/>
            <person name="Lundell T."/>
            <person name="Morin E."/>
            <person name="Murat C."/>
            <person name="Riley R."/>
            <person name="Ohm R."/>
            <person name="Sun H."/>
            <person name="Tunlid A."/>
            <person name="Henrissat B."/>
            <person name="Grigoriev I.V."/>
            <person name="Hibbett D.S."/>
            <person name="Martin F."/>
        </authorList>
    </citation>
    <scope>NUCLEOTIDE SEQUENCE [LARGE SCALE GENOMIC DNA]</scope>
    <source>
        <strain evidence="3">Zn</strain>
    </source>
</reference>
<evidence type="ECO:0000259" key="1">
    <source>
        <dbReference type="SMART" id="SM01007"/>
    </source>
</evidence>
<name>A0A0C3D589_OIDMZ</name>
<sequence>MTDAELLQTYYRSFIRGSHILHFHQVLDAYGHLSFRHPTDPSLFVMARSVAPALIATEKDLITFRVRDGEPIDPDSPKAYIERYIHSEIYHRFPDIQAAVHSHAESVIPFTISDVPLKPCYHMAGFLASSGVPVHDSADDVGPSDIPDLLVRNTTMGEALAKRFDGGNKVTLMRGHGYTVAAISIELAVFYALYTQKNAAIQTAAMGLRAAAGGSMQDLHLLSVDEARERTAFAPTTAKRAWELWVTEVSGCPLYKLGV</sequence>
<dbReference type="Pfam" id="PF00596">
    <property type="entry name" value="Aldolase_II"/>
    <property type="match status" value="1"/>
</dbReference>
<keyword evidence="3" id="KW-1185">Reference proteome</keyword>
<dbReference type="GO" id="GO:0051015">
    <property type="term" value="F:actin filament binding"/>
    <property type="evidence" value="ECO:0007669"/>
    <property type="project" value="TreeGrafter"/>
</dbReference>
<dbReference type="GO" id="GO:0005856">
    <property type="term" value="C:cytoskeleton"/>
    <property type="evidence" value="ECO:0007669"/>
    <property type="project" value="TreeGrafter"/>
</dbReference>
<protein>
    <recommendedName>
        <fullName evidence="1">Class II aldolase/adducin N-terminal domain-containing protein</fullName>
    </recommendedName>
</protein>
<dbReference type="InterPro" id="IPR001303">
    <property type="entry name" value="Aldolase_II/adducin_N"/>
</dbReference>
<dbReference type="SMART" id="SM01007">
    <property type="entry name" value="Aldolase_II"/>
    <property type="match status" value="1"/>
</dbReference>
<dbReference type="EMBL" id="KN832882">
    <property type="protein sequence ID" value="KIM97057.1"/>
    <property type="molecule type" value="Genomic_DNA"/>
</dbReference>
<dbReference type="InterPro" id="IPR036409">
    <property type="entry name" value="Aldolase_II/adducin_N_sf"/>
</dbReference>
<accession>A0A0C3D589</accession>
<reference evidence="2 3" key="1">
    <citation type="submission" date="2014-04" db="EMBL/GenBank/DDBJ databases">
        <authorList>
            <consortium name="DOE Joint Genome Institute"/>
            <person name="Kuo A."/>
            <person name="Martino E."/>
            <person name="Perotto S."/>
            <person name="Kohler A."/>
            <person name="Nagy L.G."/>
            <person name="Floudas D."/>
            <person name="Copeland A."/>
            <person name="Barry K.W."/>
            <person name="Cichocki N."/>
            <person name="Veneault-Fourrey C."/>
            <person name="LaButti K."/>
            <person name="Lindquist E.A."/>
            <person name="Lipzen A."/>
            <person name="Lundell T."/>
            <person name="Morin E."/>
            <person name="Murat C."/>
            <person name="Sun H."/>
            <person name="Tunlid A."/>
            <person name="Henrissat B."/>
            <person name="Grigoriev I.V."/>
            <person name="Hibbett D.S."/>
            <person name="Martin F."/>
            <person name="Nordberg H.P."/>
            <person name="Cantor M.N."/>
            <person name="Hua S.X."/>
        </authorList>
    </citation>
    <scope>NUCLEOTIDE SEQUENCE [LARGE SCALE GENOMIC DNA]</scope>
    <source>
        <strain evidence="2 3">Zn</strain>
    </source>
</reference>
<dbReference type="OrthoDB" id="2932980at2759"/>
<dbReference type="SUPFAM" id="SSF53639">
    <property type="entry name" value="AraD/HMP-PK domain-like"/>
    <property type="match status" value="1"/>
</dbReference>
<evidence type="ECO:0000313" key="3">
    <source>
        <dbReference type="Proteomes" id="UP000054321"/>
    </source>
</evidence>
<dbReference type="STRING" id="913774.A0A0C3D589"/>
<dbReference type="InParanoid" id="A0A0C3D589"/>
<feature type="domain" description="Class II aldolase/adducin N-terminal" evidence="1">
    <location>
        <begin position="12"/>
        <end position="203"/>
    </location>
</feature>
<dbReference type="PANTHER" id="PTHR10672:SF41">
    <property type="entry name" value="CLASS II ALDOLASE_ADDUCIN DOMAIN PROTEIN (AFU_ORTHOLOGUE AFUA_3G01330)"/>
    <property type="match status" value="1"/>
</dbReference>
<gene>
    <name evidence="2" type="ORF">OIDMADRAFT_57699</name>
</gene>